<dbReference type="InterPro" id="IPR036038">
    <property type="entry name" value="Aminotransferase-like"/>
</dbReference>
<evidence type="ECO:0000256" key="13">
    <source>
        <dbReference type="ARBA" id="ARBA00048798"/>
    </source>
</evidence>
<dbReference type="PANTHER" id="PTHR11825">
    <property type="entry name" value="SUBGROUP IIII AMINOTRANSFERASE"/>
    <property type="match status" value="1"/>
</dbReference>
<dbReference type="InterPro" id="IPR043132">
    <property type="entry name" value="BCAT-like_C"/>
</dbReference>
<evidence type="ECO:0000256" key="6">
    <source>
        <dbReference type="ARBA" id="ARBA00009320"/>
    </source>
</evidence>
<accession>A0AAF1K262</accession>
<evidence type="ECO:0000313" key="20">
    <source>
        <dbReference type="EMBL" id="WFR94126.1"/>
    </source>
</evidence>
<dbReference type="GO" id="GO:0009082">
    <property type="term" value="P:branched-chain amino acid biosynthetic process"/>
    <property type="evidence" value="ECO:0007669"/>
    <property type="project" value="UniProtKB-KW"/>
</dbReference>
<comment type="catalytic activity">
    <reaction evidence="13 18">
        <text>L-isoleucine + 2-oxoglutarate = (S)-3-methyl-2-oxopentanoate + L-glutamate</text>
        <dbReference type="Rhea" id="RHEA:24801"/>
        <dbReference type="ChEBI" id="CHEBI:16810"/>
        <dbReference type="ChEBI" id="CHEBI:29985"/>
        <dbReference type="ChEBI" id="CHEBI:35146"/>
        <dbReference type="ChEBI" id="CHEBI:58045"/>
        <dbReference type="EC" id="2.6.1.42"/>
    </reaction>
</comment>
<dbReference type="Pfam" id="PF01063">
    <property type="entry name" value="Aminotran_4"/>
    <property type="match status" value="1"/>
</dbReference>
<dbReference type="KEGG" id="rtu:PR017_09720"/>
<dbReference type="AlphaFoldDB" id="A0AAF1K262"/>
<evidence type="ECO:0000256" key="3">
    <source>
        <dbReference type="ARBA" id="ARBA00004824"/>
    </source>
</evidence>
<evidence type="ECO:0000256" key="18">
    <source>
        <dbReference type="RuleBase" id="RU004517"/>
    </source>
</evidence>
<dbReference type="GO" id="GO:0004084">
    <property type="term" value="F:branched-chain-amino-acid transaminase activity"/>
    <property type="evidence" value="ECO:0007669"/>
    <property type="project" value="UniProtKB-EC"/>
</dbReference>
<comment type="pathway">
    <text evidence="5 19">Amino-acid biosynthesis; L-leucine biosynthesis; L-leucine from 3-methyl-2-oxobutanoate: step 4/4.</text>
</comment>
<comment type="pathway">
    <text evidence="4 19">Amino-acid biosynthesis; L-valine biosynthesis; L-valine from pyruvate: step 4/4.</text>
</comment>
<dbReference type="InterPro" id="IPR001544">
    <property type="entry name" value="Aminotrans_IV"/>
</dbReference>
<keyword evidence="21" id="KW-1185">Reference proteome</keyword>
<dbReference type="PIRSF" id="PIRSF006468">
    <property type="entry name" value="BCAT1"/>
    <property type="match status" value="1"/>
</dbReference>
<evidence type="ECO:0000256" key="5">
    <source>
        <dbReference type="ARBA" id="ARBA00005072"/>
    </source>
</evidence>
<keyword evidence="11 18" id="KW-0100">Branched-chain amino acid biosynthesis</keyword>
<dbReference type="EC" id="2.6.1.42" evidence="18"/>
<sequence length="366" mass="39445">MDTTSKMADIKIDFHPSPVSDADRALALSTPGFGKVFTDHMVLARWTTEKGWHDAKVTARQPLSIDPASAVLHYAQEIFEGMKAYKTADGRILLFRPEENARRFSDSAIRMAMPPVPEDLFIKAVETLVRVDKAWIPSGDASLYLRPFMFANEAFLGVRPAHDYIFCIIASPVGSYFKGGSKAVSVWVEKHYTRAANGGTGAAKCGGNYAASLVAQSEAAKQGCDQVVFLDAAEHRWIEELGGMNVFFVMKDGSMVTPPLGGTILPGITRKSVIALAEATGLRVEEKRYSFEEFQADAASGKLREAFACGTAAVLAGIGLIKHSDGQFTIGDGETGPLTAELRTALVGMQQGATNDPHGWTHAVEA</sequence>
<evidence type="ECO:0000313" key="21">
    <source>
        <dbReference type="Proteomes" id="UP000249499"/>
    </source>
</evidence>
<dbReference type="InterPro" id="IPR005786">
    <property type="entry name" value="B_amino_transII"/>
</dbReference>
<keyword evidence="8 18" id="KW-0028">Amino-acid biosynthesis</keyword>
<evidence type="ECO:0000256" key="1">
    <source>
        <dbReference type="ARBA" id="ARBA00001933"/>
    </source>
</evidence>
<dbReference type="CDD" id="cd01557">
    <property type="entry name" value="BCAT_beta_family"/>
    <property type="match status" value="1"/>
</dbReference>
<dbReference type="Gene3D" id="3.30.470.10">
    <property type="match status" value="1"/>
</dbReference>
<evidence type="ECO:0000256" key="14">
    <source>
        <dbReference type="ARBA" id="ARBA00049229"/>
    </source>
</evidence>
<comment type="catalytic activity">
    <reaction evidence="14 18">
        <text>L-leucine + 2-oxoglutarate = 4-methyl-2-oxopentanoate + L-glutamate</text>
        <dbReference type="Rhea" id="RHEA:18321"/>
        <dbReference type="ChEBI" id="CHEBI:16810"/>
        <dbReference type="ChEBI" id="CHEBI:17865"/>
        <dbReference type="ChEBI" id="CHEBI:29985"/>
        <dbReference type="ChEBI" id="CHEBI:57427"/>
        <dbReference type="EC" id="2.6.1.42"/>
    </reaction>
</comment>
<keyword evidence="7 18" id="KW-0032">Aminotransferase</keyword>
<evidence type="ECO:0000256" key="11">
    <source>
        <dbReference type="ARBA" id="ARBA00023304"/>
    </source>
</evidence>
<reference evidence="21" key="2">
    <citation type="journal article" date="2023" name="MicrobiologyOpen">
        <title>Genomics of the tumorigenes clade of the family Rhizobiaceae and description of Rhizobium rhododendri sp. nov.</title>
        <authorList>
            <person name="Kuzmanovic N."/>
            <person name="diCenzo G.C."/>
            <person name="Bunk B."/>
            <person name="Sproeer C."/>
            <person name="Fruehling A."/>
            <person name="Neumann-Schaal M."/>
            <person name="Overmann J."/>
            <person name="Smalla K."/>
        </authorList>
    </citation>
    <scope>NUCLEOTIDE SEQUENCE [LARGE SCALE GENOMIC DNA]</scope>
    <source>
        <strain evidence="21">1078</strain>
    </source>
</reference>
<dbReference type="GO" id="GO:0008652">
    <property type="term" value="P:amino acid biosynthetic process"/>
    <property type="evidence" value="ECO:0007669"/>
    <property type="project" value="UniProtKB-KW"/>
</dbReference>
<dbReference type="InterPro" id="IPR033939">
    <property type="entry name" value="BCAT_family"/>
</dbReference>
<keyword evidence="9 18" id="KW-0808">Transferase</keyword>
<evidence type="ECO:0000256" key="8">
    <source>
        <dbReference type="ARBA" id="ARBA00022605"/>
    </source>
</evidence>
<comment type="cofactor">
    <cofactor evidence="1 17">
        <name>pyridoxal 5'-phosphate</name>
        <dbReference type="ChEBI" id="CHEBI:597326"/>
    </cofactor>
</comment>
<dbReference type="InterPro" id="IPR018300">
    <property type="entry name" value="Aminotrans_IV_CS"/>
</dbReference>
<evidence type="ECO:0000256" key="15">
    <source>
        <dbReference type="PIRSR" id="PIRSR006468-1"/>
    </source>
</evidence>
<evidence type="ECO:0000256" key="2">
    <source>
        <dbReference type="ARBA" id="ARBA00003109"/>
    </source>
</evidence>
<dbReference type="NCBIfam" id="NF009897">
    <property type="entry name" value="PRK13357.1"/>
    <property type="match status" value="1"/>
</dbReference>
<evidence type="ECO:0000256" key="17">
    <source>
        <dbReference type="RuleBase" id="RU004516"/>
    </source>
</evidence>
<dbReference type="Gene3D" id="3.20.10.10">
    <property type="entry name" value="D-amino Acid Aminotransferase, subunit A, domain 2"/>
    <property type="match status" value="1"/>
</dbReference>
<dbReference type="EMBL" id="CP117255">
    <property type="protein sequence ID" value="WFR94126.1"/>
    <property type="molecule type" value="Genomic_DNA"/>
</dbReference>
<dbReference type="PROSITE" id="PS00770">
    <property type="entry name" value="AA_TRANSFER_CLASS_4"/>
    <property type="match status" value="1"/>
</dbReference>
<dbReference type="SUPFAM" id="SSF56752">
    <property type="entry name" value="D-aminoacid aminotransferase-like PLP-dependent enzymes"/>
    <property type="match status" value="1"/>
</dbReference>
<organism evidence="20 21">
    <name type="scientific">Rhizobium tumorigenes</name>
    <dbReference type="NCBI Taxonomy" id="2041385"/>
    <lineage>
        <taxon>Bacteria</taxon>
        <taxon>Pseudomonadati</taxon>
        <taxon>Pseudomonadota</taxon>
        <taxon>Alphaproteobacteria</taxon>
        <taxon>Hyphomicrobiales</taxon>
        <taxon>Rhizobiaceae</taxon>
        <taxon>Rhizobium/Agrobacterium group</taxon>
        <taxon>Rhizobium</taxon>
    </lineage>
</organism>
<comment type="similarity">
    <text evidence="6 16">Belongs to the class-IV pyridoxal-phosphate-dependent aminotransferase family.</text>
</comment>
<evidence type="ECO:0000256" key="19">
    <source>
        <dbReference type="RuleBase" id="RU004519"/>
    </source>
</evidence>
<name>A0AAF1K262_9HYPH</name>
<comment type="catalytic activity">
    <reaction evidence="12 18">
        <text>L-valine + 2-oxoglutarate = 3-methyl-2-oxobutanoate + L-glutamate</text>
        <dbReference type="Rhea" id="RHEA:24813"/>
        <dbReference type="ChEBI" id="CHEBI:11851"/>
        <dbReference type="ChEBI" id="CHEBI:16810"/>
        <dbReference type="ChEBI" id="CHEBI:29985"/>
        <dbReference type="ChEBI" id="CHEBI:57762"/>
        <dbReference type="EC" id="2.6.1.42"/>
    </reaction>
</comment>
<comment type="pathway">
    <text evidence="3 19">Amino-acid biosynthesis; L-isoleucine biosynthesis; L-isoleucine from 2-oxobutanoate: step 4/4.</text>
</comment>
<evidence type="ECO:0000256" key="16">
    <source>
        <dbReference type="RuleBase" id="RU004106"/>
    </source>
</evidence>
<dbReference type="RefSeq" id="WP_111222762.1">
    <property type="nucleotide sequence ID" value="NZ_CP117255.1"/>
</dbReference>
<evidence type="ECO:0000256" key="7">
    <source>
        <dbReference type="ARBA" id="ARBA00022576"/>
    </source>
</evidence>
<gene>
    <name evidence="20" type="ORF">PR017_09720</name>
</gene>
<reference evidence="20 21" key="1">
    <citation type="journal article" date="2018" name="Sci. Rep.">
        <title>Rhizobium tumorigenes sp. nov., a novel plant tumorigenic bacterium isolated from cane gall tumors on thornless blackberry.</title>
        <authorList>
            <person name="Kuzmanovi N."/>
            <person name="Smalla K."/>
            <person name="Gronow S."/>
            <person name="PuBawska J."/>
        </authorList>
    </citation>
    <scope>NUCLEOTIDE SEQUENCE [LARGE SCALE GENOMIC DNA]</scope>
    <source>
        <strain evidence="20 21">1078</strain>
    </source>
</reference>
<evidence type="ECO:0000256" key="4">
    <source>
        <dbReference type="ARBA" id="ARBA00004931"/>
    </source>
</evidence>
<evidence type="ECO:0000256" key="12">
    <source>
        <dbReference type="ARBA" id="ARBA00048212"/>
    </source>
</evidence>
<dbReference type="PANTHER" id="PTHR11825:SF44">
    <property type="entry name" value="BRANCHED-CHAIN-AMINO-ACID AMINOTRANSFERASE"/>
    <property type="match status" value="1"/>
</dbReference>
<evidence type="ECO:0000256" key="10">
    <source>
        <dbReference type="ARBA" id="ARBA00022898"/>
    </source>
</evidence>
<keyword evidence="10 17" id="KW-0663">Pyridoxal phosphate</keyword>
<dbReference type="Proteomes" id="UP000249499">
    <property type="component" value="Chromosome"/>
</dbReference>
<feature type="modified residue" description="N6-(pyridoxal phosphate)lysine" evidence="15">
    <location>
        <position position="204"/>
    </location>
</feature>
<evidence type="ECO:0000256" key="9">
    <source>
        <dbReference type="ARBA" id="ARBA00022679"/>
    </source>
</evidence>
<dbReference type="InterPro" id="IPR043131">
    <property type="entry name" value="BCAT-like_N"/>
</dbReference>
<proteinExistence type="inferred from homology"/>
<dbReference type="NCBIfam" id="TIGR01123">
    <property type="entry name" value="ilvE_II"/>
    <property type="match status" value="1"/>
</dbReference>
<protein>
    <recommendedName>
        <fullName evidence="18">Branched-chain-amino-acid aminotransferase</fullName>
        <ecNumber evidence="18">2.6.1.42</ecNumber>
    </recommendedName>
</protein>
<comment type="function">
    <text evidence="2">Acts on leucine, isoleucine and valine.</text>
</comment>